<evidence type="ECO:0000313" key="2">
    <source>
        <dbReference type="EMBL" id="TCT04536.1"/>
    </source>
</evidence>
<dbReference type="RefSeq" id="WP_245499813.1">
    <property type="nucleotide sequence ID" value="NZ_SMAK01000015.1"/>
</dbReference>
<feature type="signal peptide" evidence="1">
    <location>
        <begin position="1"/>
        <end position="24"/>
    </location>
</feature>
<sequence length="90" mass="9367">MPIYAVTGLGLALCAFGLAMPALAQGADTPPGIVADQIRSQGFTCDTVEGASRDGADTTPGEQAWILTCSNAIYRVKFVPDQAAHVEQID</sequence>
<accession>A0A4R3LWK9</accession>
<dbReference type="AlphaFoldDB" id="A0A4R3LWK9"/>
<keyword evidence="1" id="KW-0732">Signal</keyword>
<evidence type="ECO:0000313" key="3">
    <source>
        <dbReference type="Proteomes" id="UP000295678"/>
    </source>
</evidence>
<evidence type="ECO:0000256" key="1">
    <source>
        <dbReference type="SAM" id="SignalP"/>
    </source>
</evidence>
<gene>
    <name evidence="2" type="ORF">EDC22_11516</name>
</gene>
<comment type="caution">
    <text evidence="2">The sequence shown here is derived from an EMBL/GenBank/DDBJ whole genome shotgun (WGS) entry which is preliminary data.</text>
</comment>
<protein>
    <recommendedName>
        <fullName evidence="4">YpeB-like protein with protease inhibitory function</fullName>
    </recommendedName>
</protein>
<evidence type="ECO:0008006" key="4">
    <source>
        <dbReference type="Google" id="ProtNLM"/>
    </source>
</evidence>
<dbReference type="Proteomes" id="UP000295678">
    <property type="component" value="Unassembled WGS sequence"/>
</dbReference>
<dbReference type="EMBL" id="SMAK01000015">
    <property type="protein sequence ID" value="TCT04536.1"/>
    <property type="molecule type" value="Genomic_DNA"/>
</dbReference>
<reference evidence="2 3" key="1">
    <citation type="submission" date="2019-03" db="EMBL/GenBank/DDBJ databases">
        <title>Genomic Encyclopedia of Type Strains, Phase IV (KMG-IV): sequencing the most valuable type-strain genomes for metagenomic binning, comparative biology and taxonomic classification.</title>
        <authorList>
            <person name="Goeker M."/>
        </authorList>
    </citation>
    <scope>NUCLEOTIDE SEQUENCE [LARGE SCALE GENOMIC DNA]</scope>
    <source>
        <strain evidence="2 3">DSM 19345</strain>
    </source>
</reference>
<keyword evidence="3" id="KW-1185">Reference proteome</keyword>
<organism evidence="2 3">
    <name type="scientific">Tepidamorphus gemmatus</name>
    <dbReference type="NCBI Taxonomy" id="747076"/>
    <lineage>
        <taxon>Bacteria</taxon>
        <taxon>Pseudomonadati</taxon>
        <taxon>Pseudomonadota</taxon>
        <taxon>Alphaproteobacteria</taxon>
        <taxon>Hyphomicrobiales</taxon>
        <taxon>Tepidamorphaceae</taxon>
        <taxon>Tepidamorphus</taxon>
    </lineage>
</organism>
<proteinExistence type="predicted"/>
<name>A0A4R3LWK9_9HYPH</name>
<feature type="chain" id="PRO_5020774398" description="YpeB-like protein with protease inhibitory function" evidence="1">
    <location>
        <begin position="25"/>
        <end position="90"/>
    </location>
</feature>